<reference evidence="1" key="1">
    <citation type="submission" date="2019-03" db="EMBL/GenBank/DDBJ databases">
        <title>Single cell metagenomics reveals metabolic interactions within the superorganism composed of flagellate Streblomastix strix and complex community of Bacteroidetes bacteria on its surface.</title>
        <authorList>
            <person name="Treitli S.C."/>
            <person name="Kolisko M."/>
            <person name="Husnik F."/>
            <person name="Keeling P."/>
            <person name="Hampl V."/>
        </authorList>
    </citation>
    <scope>NUCLEOTIDE SEQUENCE</scope>
    <source>
        <strain evidence="1">STM</strain>
    </source>
</reference>
<organism evidence="1">
    <name type="scientific">termite gut metagenome</name>
    <dbReference type="NCBI Taxonomy" id="433724"/>
    <lineage>
        <taxon>unclassified sequences</taxon>
        <taxon>metagenomes</taxon>
        <taxon>organismal metagenomes</taxon>
    </lineage>
</organism>
<proteinExistence type="predicted"/>
<dbReference type="AlphaFoldDB" id="A0A5J4SPH8"/>
<protein>
    <submittedName>
        <fullName evidence="1">Uncharacterized protein</fullName>
    </submittedName>
</protein>
<comment type="caution">
    <text evidence="1">The sequence shown here is derived from an EMBL/GenBank/DDBJ whole genome shotgun (WGS) entry which is preliminary data.</text>
</comment>
<sequence>MNTKEQLIKKYIKEHCTIPEPELAALRAKYGKIKILVVVIEPPVLDEEGNATDPGEVYYFAVRRPDPGHIGIIMKYAKNNDLDNYIGSFIKNLIVAGDLEALKNDGLVYLGLSSQMDELLKPYQVFFIGA</sequence>
<evidence type="ECO:0000313" key="1">
    <source>
        <dbReference type="EMBL" id="KAA6347160.1"/>
    </source>
</evidence>
<dbReference type="EMBL" id="SNRY01000104">
    <property type="protein sequence ID" value="KAA6347160.1"/>
    <property type="molecule type" value="Genomic_DNA"/>
</dbReference>
<accession>A0A5J4SPH8</accession>
<name>A0A5J4SPH8_9ZZZZ</name>
<gene>
    <name evidence="1" type="ORF">EZS27_005329</name>
</gene>